<sequence length="363" mass="41755">MENNGLEPPLAQPDAARPVEELELQPNDVDQGFINMLQEAIRRTRRLAQWQRFTKPFSWVREKVKKFIPESPLERATFFLLLWGTCFSIYEYIHMKDPTLALGDRATAAAEASAATAQYTAHRDWVFNVCPIEIARNMSTPECLHAVNETIPPPPRPQYNEFRSLQHLALRRLVPLINASYALQKEMLESDTRCGAKDASDLLTPSIDCLQPEVSEQSQKRSNTPNAWNILTGFPLPPTERVRYLDTLSARLTVGTSTYVKDLGLALLLALFWLFLTRRWPYHPNCRWYFKMHWRLYWSVWSILFCGLLANYSWVVLRSLSKDIFIETCLSTQTSIQKPADCAHLVHLSANLSPKDQIRTISC</sequence>
<organism evidence="2 3">
    <name type="scientific">Endocarpon pusillum</name>
    <dbReference type="NCBI Taxonomy" id="364733"/>
    <lineage>
        <taxon>Eukaryota</taxon>
        <taxon>Fungi</taxon>
        <taxon>Dikarya</taxon>
        <taxon>Ascomycota</taxon>
        <taxon>Pezizomycotina</taxon>
        <taxon>Eurotiomycetes</taxon>
        <taxon>Chaetothyriomycetidae</taxon>
        <taxon>Verrucariales</taxon>
        <taxon>Verrucariaceae</taxon>
        <taxon>Endocarpon</taxon>
    </lineage>
</organism>
<dbReference type="EMBL" id="JAACFV010000009">
    <property type="protein sequence ID" value="KAF7512883.1"/>
    <property type="molecule type" value="Genomic_DNA"/>
</dbReference>
<evidence type="ECO:0000256" key="1">
    <source>
        <dbReference type="SAM" id="Phobius"/>
    </source>
</evidence>
<evidence type="ECO:0000313" key="2">
    <source>
        <dbReference type="EMBL" id="KAF7512883.1"/>
    </source>
</evidence>
<keyword evidence="3" id="KW-1185">Reference proteome</keyword>
<keyword evidence="1" id="KW-0812">Transmembrane</keyword>
<dbReference type="OrthoDB" id="10655015at2759"/>
<dbReference type="Proteomes" id="UP000606974">
    <property type="component" value="Unassembled WGS sequence"/>
</dbReference>
<feature type="transmembrane region" description="Helical" evidence="1">
    <location>
        <begin position="259"/>
        <end position="276"/>
    </location>
</feature>
<evidence type="ECO:0000313" key="3">
    <source>
        <dbReference type="Proteomes" id="UP000606974"/>
    </source>
</evidence>
<name>A0A8H7APJ5_9EURO</name>
<feature type="transmembrane region" description="Helical" evidence="1">
    <location>
        <begin position="296"/>
        <end position="317"/>
    </location>
</feature>
<keyword evidence="1" id="KW-0472">Membrane</keyword>
<accession>A0A8H7APJ5</accession>
<protein>
    <submittedName>
        <fullName evidence="2">Uncharacterized protein</fullName>
    </submittedName>
</protein>
<reference evidence="2" key="1">
    <citation type="submission" date="2020-02" db="EMBL/GenBank/DDBJ databases">
        <authorList>
            <person name="Palmer J.M."/>
        </authorList>
    </citation>
    <scope>NUCLEOTIDE SEQUENCE</scope>
    <source>
        <strain evidence="2">EPUS1.4</strain>
        <tissue evidence="2">Thallus</tissue>
    </source>
</reference>
<proteinExistence type="predicted"/>
<dbReference type="AlphaFoldDB" id="A0A8H7APJ5"/>
<gene>
    <name evidence="2" type="ORF">GJ744_011986</name>
</gene>
<comment type="caution">
    <text evidence="2">The sequence shown here is derived from an EMBL/GenBank/DDBJ whole genome shotgun (WGS) entry which is preliminary data.</text>
</comment>
<keyword evidence="1" id="KW-1133">Transmembrane helix</keyword>